<reference evidence="2" key="1">
    <citation type="submission" date="2019-07" db="EMBL/GenBank/DDBJ databases">
        <title>Complete Genome Sequences of Vibrion rotiferianus strain AM7.</title>
        <authorList>
            <person name="Miyazaki K."/>
            <person name="Wiseschart A."/>
            <person name="Pootanakit K."/>
            <person name="Ishimori K."/>
            <person name="Kitahara K."/>
        </authorList>
    </citation>
    <scope>NUCLEOTIDE SEQUENCE [LARGE SCALE GENOMIC DNA]</scope>
    <source>
        <strain evidence="2">AM7</strain>
    </source>
</reference>
<proteinExistence type="predicted"/>
<evidence type="ECO:0000313" key="1">
    <source>
        <dbReference type="EMBL" id="BBL91930.1"/>
    </source>
</evidence>
<name>A0A510II88_9VIBR</name>
<accession>A0A510II88</accession>
<evidence type="ECO:0000313" key="2">
    <source>
        <dbReference type="Proteomes" id="UP000315115"/>
    </source>
</evidence>
<sequence>MNGWAYKYSKAFTKGMNMFFRKFLFGAALINMTSGCVSYQAQQAAVNTVGVTSKVLTNVVKTTVTQPCSAVVTAASLFYPHAIFMTSVPTTVCSSAVR</sequence>
<protein>
    <submittedName>
        <fullName evidence="1">Uncharacterized protein</fullName>
    </submittedName>
</protein>
<dbReference type="EMBL" id="AP019799">
    <property type="protein sequence ID" value="BBL91930.1"/>
    <property type="molecule type" value="Genomic_DNA"/>
</dbReference>
<dbReference type="Proteomes" id="UP000315115">
    <property type="component" value="Chromosome 2"/>
</dbReference>
<gene>
    <name evidence="1" type="ORF">VroAM7_45830</name>
</gene>
<dbReference type="AlphaFoldDB" id="A0A510II88"/>
<organism evidence="1 2">
    <name type="scientific">Vibrio rotiferianus</name>
    <dbReference type="NCBI Taxonomy" id="190895"/>
    <lineage>
        <taxon>Bacteria</taxon>
        <taxon>Pseudomonadati</taxon>
        <taxon>Pseudomonadota</taxon>
        <taxon>Gammaproteobacteria</taxon>
        <taxon>Vibrionales</taxon>
        <taxon>Vibrionaceae</taxon>
        <taxon>Vibrio</taxon>
    </lineage>
</organism>